<dbReference type="Pfam" id="PF00583">
    <property type="entry name" value="Acetyltransf_1"/>
    <property type="match status" value="1"/>
</dbReference>
<dbReference type="EC" id="2.3.1.-" evidence="6"/>
<accession>A0ABT0QXE0</accession>
<dbReference type="CDD" id="cd00056">
    <property type="entry name" value="ENDO3c"/>
    <property type="match status" value="1"/>
</dbReference>
<dbReference type="SMART" id="SM00478">
    <property type="entry name" value="ENDO3c"/>
    <property type="match status" value="1"/>
</dbReference>
<evidence type="ECO:0000256" key="4">
    <source>
        <dbReference type="ARBA" id="ARBA00023014"/>
    </source>
</evidence>
<gene>
    <name evidence="6" type="ORF">Bequi_02915</name>
</gene>
<dbReference type="InterPro" id="IPR003265">
    <property type="entry name" value="HhH-GPD_domain"/>
</dbReference>
<name>A0ABT0QXE0_9MICO</name>
<evidence type="ECO:0000313" key="7">
    <source>
        <dbReference type="Proteomes" id="UP001203761"/>
    </source>
</evidence>
<dbReference type="InterPro" id="IPR011257">
    <property type="entry name" value="DNA_glycosylase"/>
</dbReference>
<dbReference type="RefSeq" id="WP_249736447.1">
    <property type="nucleotide sequence ID" value="NZ_JAKNCJ010000001.1"/>
</dbReference>
<dbReference type="PANTHER" id="PTHR10359:SF19">
    <property type="entry name" value="DNA REPAIR GLYCOSYLASE MJ1434-RELATED"/>
    <property type="match status" value="1"/>
</dbReference>
<dbReference type="SUPFAM" id="SSF48150">
    <property type="entry name" value="DNA-glycosylase"/>
    <property type="match status" value="1"/>
</dbReference>
<dbReference type="GO" id="GO:0016746">
    <property type="term" value="F:acyltransferase activity"/>
    <property type="evidence" value="ECO:0007669"/>
    <property type="project" value="UniProtKB-KW"/>
</dbReference>
<sequence length="408" mass="43753">MRSPSPSEPAPSSAPSFHSLFETLTATTNAGDWWPARTRFEIIVGAVLVQNTNWRNVETSLARLDAAGMLEPQALAAASGAEIEELIRPSGFMRAKAANLQGLAAWFLEHDEEAANWSDAELRTRLLALRGVGEETADALLLYVYERPAFLFDAYARRVLAAAGFGAYPSYAAARKALNARVHTEGFTVAELAAFHGLIVEAGKKARDAGGWDNHWPHLEAAAGTALRPLREKDSPALETATLATMNWCGDRFTREDIRANPAFSHYTRMDASRGDFGVVAVAARAKSAAESAAEGTPEGAADTADEQVAGIAWALLLPESDRGYGWMGADVPEVSLWVASAQRGRGLGRRLLRALLAEADARGIARVSLSVEEGNPARDLYLREGFVPVAGREADGVMLRTAPAARS</sequence>
<keyword evidence="6" id="KW-0012">Acyltransferase</keyword>
<keyword evidence="4" id="KW-0411">Iron-sulfur</keyword>
<dbReference type="EMBL" id="JAKNCJ010000001">
    <property type="protein sequence ID" value="MCL6422342.1"/>
    <property type="molecule type" value="Genomic_DNA"/>
</dbReference>
<dbReference type="InterPro" id="IPR000182">
    <property type="entry name" value="GNAT_dom"/>
</dbReference>
<keyword evidence="2" id="KW-0479">Metal-binding</keyword>
<keyword evidence="3" id="KW-0408">Iron</keyword>
<dbReference type="Pfam" id="PF00730">
    <property type="entry name" value="HhH-GPD"/>
    <property type="match status" value="1"/>
</dbReference>
<dbReference type="PANTHER" id="PTHR10359">
    <property type="entry name" value="A/G-SPECIFIC ADENINE GLYCOSYLASE/ENDONUCLEASE III"/>
    <property type="match status" value="1"/>
</dbReference>
<reference evidence="6" key="1">
    <citation type="submission" date="2022-02" db="EMBL/GenBank/DDBJ databases">
        <authorList>
            <person name="Lee M."/>
            <person name="Kim S.-J."/>
            <person name="Jung M.-Y."/>
        </authorList>
    </citation>
    <scope>NUCLEOTIDE SEQUENCE</scope>
    <source>
        <strain evidence="6">JHP9</strain>
    </source>
</reference>
<evidence type="ECO:0000256" key="1">
    <source>
        <dbReference type="ARBA" id="ARBA00022485"/>
    </source>
</evidence>
<evidence type="ECO:0000256" key="3">
    <source>
        <dbReference type="ARBA" id="ARBA00023004"/>
    </source>
</evidence>
<evidence type="ECO:0000313" key="6">
    <source>
        <dbReference type="EMBL" id="MCL6422342.1"/>
    </source>
</evidence>
<evidence type="ECO:0000259" key="5">
    <source>
        <dbReference type="PROSITE" id="PS51186"/>
    </source>
</evidence>
<dbReference type="Gene3D" id="1.10.340.30">
    <property type="entry name" value="Hypothetical protein, domain 2"/>
    <property type="match status" value="1"/>
</dbReference>
<dbReference type="Gene3D" id="3.40.630.30">
    <property type="match status" value="1"/>
</dbReference>
<feature type="domain" description="N-acetyltransferase" evidence="5">
    <location>
        <begin position="225"/>
        <end position="404"/>
    </location>
</feature>
<keyword evidence="6" id="KW-0808">Transferase</keyword>
<dbReference type="Proteomes" id="UP001203761">
    <property type="component" value="Unassembled WGS sequence"/>
</dbReference>
<dbReference type="SUPFAM" id="SSF55729">
    <property type="entry name" value="Acyl-CoA N-acyltransferases (Nat)"/>
    <property type="match status" value="1"/>
</dbReference>
<comment type="caution">
    <text evidence="6">The sequence shown here is derived from an EMBL/GenBank/DDBJ whole genome shotgun (WGS) entry which is preliminary data.</text>
</comment>
<evidence type="ECO:0000256" key="2">
    <source>
        <dbReference type="ARBA" id="ARBA00022723"/>
    </source>
</evidence>
<organism evidence="6 7">
    <name type="scientific">Brachybacterium equifaecis</name>
    <dbReference type="NCBI Taxonomy" id="2910770"/>
    <lineage>
        <taxon>Bacteria</taxon>
        <taxon>Bacillati</taxon>
        <taxon>Actinomycetota</taxon>
        <taxon>Actinomycetes</taxon>
        <taxon>Micrococcales</taxon>
        <taxon>Dermabacteraceae</taxon>
        <taxon>Brachybacterium</taxon>
    </lineage>
</organism>
<dbReference type="PROSITE" id="PS51186">
    <property type="entry name" value="GNAT"/>
    <property type="match status" value="1"/>
</dbReference>
<proteinExistence type="predicted"/>
<keyword evidence="7" id="KW-1185">Reference proteome</keyword>
<keyword evidence="1" id="KW-0004">4Fe-4S</keyword>
<dbReference type="InterPro" id="IPR016181">
    <property type="entry name" value="Acyl_CoA_acyltransferase"/>
</dbReference>
<protein>
    <submittedName>
        <fullName evidence="6">GNAT family N-acetyltransferase</fullName>
        <ecNumber evidence="6">2.3.1.-</ecNumber>
    </submittedName>
</protein>